<dbReference type="InterPro" id="IPR000639">
    <property type="entry name" value="Epox_hydrolase-like"/>
</dbReference>
<keyword evidence="1" id="KW-0472">Membrane</keyword>
<dbReference type="EMBL" id="VCMV01000042">
    <property type="protein sequence ID" value="KAB0265121.1"/>
    <property type="molecule type" value="Genomic_DNA"/>
</dbReference>
<organism evidence="3 4">
    <name type="scientific">Microvirga brassicacearum</name>
    <dbReference type="NCBI Taxonomy" id="2580413"/>
    <lineage>
        <taxon>Bacteria</taxon>
        <taxon>Pseudomonadati</taxon>
        <taxon>Pseudomonadota</taxon>
        <taxon>Alphaproteobacteria</taxon>
        <taxon>Hyphomicrobiales</taxon>
        <taxon>Methylobacteriaceae</taxon>
        <taxon>Microvirga</taxon>
    </lineage>
</organism>
<gene>
    <name evidence="3" type="ORF">FEZ63_19955</name>
</gene>
<keyword evidence="3" id="KW-0378">Hydrolase</keyword>
<protein>
    <submittedName>
        <fullName evidence="3">Alpha/beta hydrolase</fullName>
    </submittedName>
</protein>
<proteinExistence type="predicted"/>
<comment type="caution">
    <text evidence="3">The sequence shown here is derived from an EMBL/GenBank/DDBJ whole genome shotgun (WGS) entry which is preliminary data.</text>
</comment>
<dbReference type="Pfam" id="PF00561">
    <property type="entry name" value="Abhydrolase_1"/>
    <property type="match status" value="1"/>
</dbReference>
<dbReference type="PANTHER" id="PTHR43798">
    <property type="entry name" value="MONOACYLGLYCEROL LIPASE"/>
    <property type="match status" value="1"/>
</dbReference>
<dbReference type="PANTHER" id="PTHR43798:SF33">
    <property type="entry name" value="HYDROLASE, PUTATIVE (AFU_ORTHOLOGUE AFUA_2G14860)-RELATED"/>
    <property type="match status" value="1"/>
</dbReference>
<feature type="domain" description="AB hydrolase-1" evidence="2">
    <location>
        <begin position="98"/>
        <end position="336"/>
    </location>
</feature>
<keyword evidence="1" id="KW-1133">Transmembrane helix</keyword>
<sequence>MNQLGVLRRTAIVLGIEVFMRVRKTPLRAGRITLRHSSDEGKIAAGLFSAATAAGLVAWGFAVHLKAKRAERDNPPIGRFIDVGGVRLHYLDQGKGDPIVLLHGNGSMVQDFVGSGLVDFLAERYRVIVFDRPGFGYSERPRHRTWTPAAQAELLTKALRRLGVEETTIIGHSWGTLPAIEMALLAPDQTRGLVLLSGHYYPEVRLDVAILSTPAFPVVGDALRYTISPALGRLLANRIIRRLFAPRDEPPEFRTTFPVAMALRPSQLRASAAESGLMLPVNSAAQKRYSELTMPIAIIAGAEDRIVSVQQSRRLHENVPDSALLIVPEAGHMVHYASPSEVVKAVDDITSRSSGG</sequence>
<dbReference type="OrthoDB" id="9815441at2"/>
<dbReference type="InterPro" id="IPR000073">
    <property type="entry name" value="AB_hydrolase_1"/>
</dbReference>
<dbReference type="Proteomes" id="UP000325684">
    <property type="component" value="Unassembled WGS sequence"/>
</dbReference>
<dbReference type="GO" id="GO:0016787">
    <property type="term" value="F:hydrolase activity"/>
    <property type="evidence" value="ECO:0007669"/>
    <property type="project" value="UniProtKB-KW"/>
</dbReference>
<name>A0A5N3P649_9HYPH</name>
<dbReference type="PRINTS" id="PR00111">
    <property type="entry name" value="ABHYDROLASE"/>
</dbReference>
<evidence type="ECO:0000256" key="1">
    <source>
        <dbReference type="SAM" id="Phobius"/>
    </source>
</evidence>
<dbReference type="Gene3D" id="3.40.50.1820">
    <property type="entry name" value="alpha/beta hydrolase"/>
    <property type="match status" value="1"/>
</dbReference>
<dbReference type="PRINTS" id="PR00412">
    <property type="entry name" value="EPOXHYDRLASE"/>
</dbReference>
<dbReference type="InterPro" id="IPR050266">
    <property type="entry name" value="AB_hydrolase_sf"/>
</dbReference>
<feature type="transmembrane region" description="Helical" evidence="1">
    <location>
        <begin position="43"/>
        <end position="62"/>
    </location>
</feature>
<accession>A0A5N3P649</accession>
<dbReference type="GO" id="GO:0016020">
    <property type="term" value="C:membrane"/>
    <property type="evidence" value="ECO:0007669"/>
    <property type="project" value="TreeGrafter"/>
</dbReference>
<evidence type="ECO:0000259" key="2">
    <source>
        <dbReference type="Pfam" id="PF00561"/>
    </source>
</evidence>
<dbReference type="SUPFAM" id="SSF53474">
    <property type="entry name" value="alpha/beta-Hydrolases"/>
    <property type="match status" value="1"/>
</dbReference>
<keyword evidence="1" id="KW-0812">Transmembrane</keyword>
<keyword evidence="4" id="KW-1185">Reference proteome</keyword>
<evidence type="ECO:0000313" key="3">
    <source>
        <dbReference type="EMBL" id="KAB0265121.1"/>
    </source>
</evidence>
<dbReference type="AlphaFoldDB" id="A0A5N3P649"/>
<reference evidence="3 4" key="1">
    <citation type="journal article" date="2019" name="Microorganisms">
        <title>Genome Insights into the Novel Species Microvirga brassicacearum, a Rapeseed Endophyte with Biotechnological Potential.</title>
        <authorList>
            <person name="Jimenez-Gomez A."/>
            <person name="Saati-Santamaria Z."/>
            <person name="Igual J.M."/>
            <person name="Rivas R."/>
            <person name="Mateos P.F."/>
            <person name="Garcia-Fraile P."/>
        </authorList>
    </citation>
    <scope>NUCLEOTIDE SEQUENCE [LARGE SCALE GENOMIC DNA]</scope>
    <source>
        <strain evidence="3 4">CDVBN77</strain>
    </source>
</reference>
<evidence type="ECO:0000313" key="4">
    <source>
        <dbReference type="Proteomes" id="UP000325684"/>
    </source>
</evidence>
<dbReference type="InterPro" id="IPR029058">
    <property type="entry name" value="AB_hydrolase_fold"/>
</dbReference>